<reference evidence="2" key="1">
    <citation type="submission" date="2016-10" db="EMBL/GenBank/DDBJ databases">
        <authorList>
            <person name="See-Too W.S."/>
        </authorList>
    </citation>
    <scope>NUCLEOTIDE SEQUENCE [LARGE SCALE GENOMIC DNA]</scope>
    <source>
        <strain evidence="2">DSM 23997</strain>
    </source>
</reference>
<dbReference type="KEGG" id="ppla:BBI15_10470"/>
<dbReference type="EMBL" id="CP016539">
    <property type="protein sequence ID" value="ANU20611.1"/>
    <property type="molecule type" value="Genomic_DNA"/>
</dbReference>
<feature type="transmembrane region" description="Helical" evidence="1">
    <location>
        <begin position="114"/>
        <end position="138"/>
    </location>
</feature>
<keyword evidence="3" id="KW-1185">Reference proteome</keyword>
<feature type="transmembrane region" description="Helical" evidence="1">
    <location>
        <begin position="71"/>
        <end position="93"/>
    </location>
</feature>
<dbReference type="RefSeq" id="WP_068870787.1">
    <property type="nucleotide sequence ID" value="NZ_CP016539.2"/>
</dbReference>
<evidence type="ECO:0000256" key="1">
    <source>
        <dbReference type="SAM" id="Phobius"/>
    </source>
</evidence>
<proteinExistence type="predicted"/>
<accession>A0A1C7EAA5</accession>
<keyword evidence="1" id="KW-0812">Transmembrane</keyword>
<organism evidence="2 3">
    <name type="scientific">Planococcus plakortidis</name>
    <dbReference type="NCBI Taxonomy" id="1038856"/>
    <lineage>
        <taxon>Bacteria</taxon>
        <taxon>Bacillati</taxon>
        <taxon>Bacillota</taxon>
        <taxon>Bacilli</taxon>
        <taxon>Bacillales</taxon>
        <taxon>Caryophanaceae</taxon>
        <taxon>Planococcus</taxon>
    </lineage>
</organism>
<dbReference type="OrthoDB" id="2428338at2"/>
<protein>
    <submittedName>
        <fullName evidence="2">Uncharacterized protein</fullName>
    </submittedName>
</protein>
<feature type="transmembrane region" description="Helical" evidence="1">
    <location>
        <begin position="6"/>
        <end position="24"/>
    </location>
</feature>
<keyword evidence="1" id="KW-1133">Transmembrane helix</keyword>
<dbReference type="STRING" id="1038856.BBI15_10470"/>
<sequence length="140" mass="16439">MHIFYPFSFYIAIVIAILYCAVLWMLRNLGTFRIPLFIYGLVVQLSFLAFFFGMSRYFRASDSVNRDYFDVFGNGLIVFYFLMVVPFVIALWVQVYKGIWRLDIGKISKIIMMVLFVLVTLVAAFFGFYAHILFYYGFAP</sequence>
<evidence type="ECO:0000313" key="3">
    <source>
        <dbReference type="Proteomes" id="UP000092650"/>
    </source>
</evidence>
<gene>
    <name evidence="2" type="ORF">BBI15_10470</name>
</gene>
<dbReference type="AlphaFoldDB" id="A0A1C7EAA5"/>
<dbReference type="Proteomes" id="UP000092650">
    <property type="component" value="Chromosome"/>
</dbReference>
<evidence type="ECO:0000313" key="2">
    <source>
        <dbReference type="EMBL" id="ANU20611.1"/>
    </source>
</evidence>
<keyword evidence="1" id="KW-0472">Membrane</keyword>
<feature type="transmembrane region" description="Helical" evidence="1">
    <location>
        <begin position="36"/>
        <end position="59"/>
    </location>
</feature>
<name>A0A1C7EAA5_9BACL</name>